<dbReference type="Proteomes" id="UP000264820">
    <property type="component" value="Unplaced"/>
</dbReference>
<sequence>IPSPRCVWNTAEESQREGTRFWNDRCKSISSFIHSFSNKKGAMSLILFEEVDVIFEEDVGFLAAVKTFMMTTKRPVVLTTNDSTFRESGCCVNVCSYLQLLCLAEGVKMEIDDVRSLITLARGDVRRCLLQLQLWVKSVQGCRKAIVCVCRVCLEGINVEGEVLRLPQPSAGCTASMLGLHPVSQNHLLNLLKVCYTHWKNSSGQIQILPFQNNNPPLFNYFFLFIMYITCTCRDIFFKNSTTLHHRTEQGAASVDLKCLNGLADFFDVMSYIDATVATTEALDPVTCTRDFVWTGADIKDGLFDETSEEEVRSHSRERLLEIRATAEALGCRGCWSHMSDVETEAQMRRPELGQTHLTRQPPADPMYKMSQAVLSSQHFGLLGNRQAVCVDYLPALRSISPNNQQLQ</sequence>
<organism evidence="1 2">
    <name type="scientific">Hippocampus comes</name>
    <name type="common">Tiger tail seahorse</name>
    <dbReference type="NCBI Taxonomy" id="109280"/>
    <lineage>
        <taxon>Eukaryota</taxon>
        <taxon>Metazoa</taxon>
        <taxon>Chordata</taxon>
        <taxon>Craniata</taxon>
        <taxon>Vertebrata</taxon>
        <taxon>Euteleostomi</taxon>
        <taxon>Actinopterygii</taxon>
        <taxon>Neopterygii</taxon>
        <taxon>Teleostei</taxon>
        <taxon>Neoteleostei</taxon>
        <taxon>Acanthomorphata</taxon>
        <taxon>Syngnathiaria</taxon>
        <taxon>Syngnathiformes</taxon>
        <taxon>Syngnathoidei</taxon>
        <taxon>Syngnathidae</taxon>
        <taxon>Hippocampus</taxon>
    </lineage>
</organism>
<dbReference type="Ensembl" id="ENSHCOT00000027547.1">
    <property type="protein sequence ID" value="ENSHCOP00000026411.1"/>
    <property type="gene ID" value="ENSHCOG00000017350.1"/>
</dbReference>
<dbReference type="InterPro" id="IPR027417">
    <property type="entry name" value="P-loop_NTPase"/>
</dbReference>
<dbReference type="AlphaFoldDB" id="A0A3Q3E5T4"/>
<evidence type="ECO:0000313" key="1">
    <source>
        <dbReference type="Ensembl" id="ENSHCOP00000026411.1"/>
    </source>
</evidence>
<dbReference type="STRING" id="109280.ENSHCOP00000026411"/>
<dbReference type="PANTHER" id="PTHR23389:SF21">
    <property type="entry name" value="ATPASE FAMILY AAA DOMAIN-CONTAINING PROTEIN 5"/>
    <property type="match status" value="1"/>
</dbReference>
<name>A0A3Q3E5T4_HIPCM</name>
<dbReference type="Gene3D" id="3.40.50.300">
    <property type="entry name" value="P-loop containing nucleotide triphosphate hydrolases"/>
    <property type="match status" value="1"/>
</dbReference>
<dbReference type="GO" id="GO:0005634">
    <property type="term" value="C:nucleus"/>
    <property type="evidence" value="ECO:0007669"/>
    <property type="project" value="TreeGrafter"/>
</dbReference>
<accession>A0A3Q3E5T4</accession>
<protein>
    <recommendedName>
        <fullName evidence="3">ATPase AAA-type core domain-containing protein</fullName>
    </recommendedName>
</protein>
<reference evidence="1" key="1">
    <citation type="submission" date="2025-08" db="UniProtKB">
        <authorList>
            <consortium name="Ensembl"/>
        </authorList>
    </citation>
    <scope>IDENTIFICATION</scope>
</reference>
<evidence type="ECO:0008006" key="3">
    <source>
        <dbReference type="Google" id="ProtNLM"/>
    </source>
</evidence>
<reference evidence="1" key="2">
    <citation type="submission" date="2025-09" db="UniProtKB">
        <authorList>
            <consortium name="Ensembl"/>
        </authorList>
    </citation>
    <scope>IDENTIFICATION</scope>
</reference>
<keyword evidence="2" id="KW-1185">Reference proteome</keyword>
<dbReference type="Gene3D" id="1.10.8.60">
    <property type="match status" value="1"/>
</dbReference>
<evidence type="ECO:0000313" key="2">
    <source>
        <dbReference type="Proteomes" id="UP000264820"/>
    </source>
</evidence>
<dbReference type="PANTHER" id="PTHR23389">
    <property type="entry name" value="CHROMOSOME TRANSMISSION FIDELITY FACTOR 18"/>
    <property type="match status" value="1"/>
</dbReference>
<dbReference type="GO" id="GO:0061860">
    <property type="term" value="F:DNA clamp unloader activity"/>
    <property type="evidence" value="ECO:0007669"/>
    <property type="project" value="TreeGrafter"/>
</dbReference>
<dbReference type="GO" id="GO:0003677">
    <property type="term" value="F:DNA binding"/>
    <property type="evidence" value="ECO:0007669"/>
    <property type="project" value="TreeGrafter"/>
</dbReference>
<proteinExistence type="predicted"/>
<dbReference type="GeneTree" id="ENSGT00940000153469"/>